<dbReference type="InterPro" id="IPR004148">
    <property type="entry name" value="BAR_dom"/>
</dbReference>
<accession>M7TNK6</accession>
<dbReference type="OrthoDB" id="14167at2759"/>
<dbReference type="STRING" id="1287681.M7TNK6"/>
<evidence type="ECO:0000313" key="4">
    <source>
        <dbReference type="EMBL" id="EMR68295.1"/>
    </source>
</evidence>
<dbReference type="PROSITE" id="PS51021">
    <property type="entry name" value="BAR"/>
    <property type="match status" value="1"/>
</dbReference>
<dbReference type="Proteomes" id="UP000012174">
    <property type="component" value="Unassembled WGS sequence"/>
</dbReference>
<evidence type="ECO:0000256" key="1">
    <source>
        <dbReference type="SAM" id="Coils"/>
    </source>
</evidence>
<evidence type="ECO:0000313" key="5">
    <source>
        <dbReference type="Proteomes" id="UP000012174"/>
    </source>
</evidence>
<evidence type="ECO:0000256" key="2">
    <source>
        <dbReference type="SAM" id="MobiDB-lite"/>
    </source>
</evidence>
<keyword evidence="5" id="KW-1185">Reference proteome</keyword>
<dbReference type="OMA" id="KSMTSYV"/>
<feature type="compositionally biased region" description="Low complexity" evidence="2">
    <location>
        <begin position="356"/>
        <end position="370"/>
    </location>
</feature>
<dbReference type="Gene3D" id="1.20.1270.60">
    <property type="entry name" value="Arfaptin homology (AH) domain/BAR domain"/>
    <property type="match status" value="1"/>
</dbReference>
<evidence type="ECO:0000259" key="3">
    <source>
        <dbReference type="PROSITE" id="PS51021"/>
    </source>
</evidence>
<name>M7TNK6_EUTLA</name>
<protein>
    <submittedName>
        <fullName evidence="4">Putative bar domain-containing protein</fullName>
    </submittedName>
</protein>
<feature type="compositionally biased region" description="Basic and acidic residues" evidence="2">
    <location>
        <begin position="262"/>
        <end position="273"/>
    </location>
</feature>
<reference evidence="5" key="1">
    <citation type="journal article" date="2013" name="Genome Announc.">
        <title>Draft genome sequence of the grapevine dieback fungus Eutypa lata UCR-EL1.</title>
        <authorList>
            <person name="Blanco-Ulate B."/>
            <person name="Rolshausen P.E."/>
            <person name="Cantu D."/>
        </authorList>
    </citation>
    <scope>NUCLEOTIDE SEQUENCE [LARGE SCALE GENOMIC DNA]</scope>
    <source>
        <strain evidence="5">UCR-EL1</strain>
    </source>
</reference>
<feature type="compositionally biased region" description="Polar residues" evidence="2">
    <location>
        <begin position="401"/>
        <end position="422"/>
    </location>
</feature>
<dbReference type="GO" id="GO:0005737">
    <property type="term" value="C:cytoplasm"/>
    <property type="evidence" value="ECO:0007669"/>
    <property type="project" value="InterPro"/>
</dbReference>
<feature type="coiled-coil region" evidence="1">
    <location>
        <begin position="128"/>
        <end position="197"/>
    </location>
</feature>
<dbReference type="KEGG" id="ela:UCREL1_4693"/>
<dbReference type="SUPFAM" id="SSF103657">
    <property type="entry name" value="BAR/IMD domain-like"/>
    <property type="match status" value="1"/>
</dbReference>
<feature type="domain" description="BAR" evidence="3">
    <location>
        <begin position="16"/>
        <end position="239"/>
    </location>
</feature>
<feature type="compositionally biased region" description="Pro residues" evidence="2">
    <location>
        <begin position="427"/>
        <end position="443"/>
    </location>
</feature>
<keyword evidence="1" id="KW-0175">Coiled coil</keyword>
<sequence>MNFTKKKMDRAFQWAGEKMGQETRTNQSDEFRILETEMALRHDGMDQLQKSMNAYTKSMSRRGEGYDDKEKGLPVSYMGRTMIAHGEDFEPDSEYGNCLIAMGRANERIAGIQEGYVANATSYWLEGLERQLAMMKEYQAARKKLENRRLGYDAATTKIQKAKREDFRLEDELRGAKAKYEESSEDVLRRMQDIKEAEGESIRDLTNFLDAELDYHERCAEELRRTRQEWAAGRGQTNGGSRSERSLSRRPTRSRSNTAHSFSERNDRTEHWATRQGVYEEDEPTPEPVRAPIRSGRYGGSGATTPEPARPTIGRSSTYGVGSDPSCGRQSSYREPPPPPPESLQRAKTTLPPPSNVGNLRNNLRPVNRVSTNGSSSQDVFGDGYDTNASSGSPDYERSESPATSYGSLSRTTSNNGLTAMTNGRKAPPPPPSRAKKPPPPIPAKRDLTY</sequence>
<dbReference type="Pfam" id="PF03114">
    <property type="entry name" value="BAR"/>
    <property type="match status" value="1"/>
</dbReference>
<dbReference type="EMBL" id="KB706271">
    <property type="protein sequence ID" value="EMR68295.1"/>
    <property type="molecule type" value="Genomic_DNA"/>
</dbReference>
<dbReference type="CDD" id="cd07593">
    <property type="entry name" value="BAR_MUG137_fungi"/>
    <property type="match status" value="1"/>
</dbReference>
<dbReference type="InterPro" id="IPR027267">
    <property type="entry name" value="AH/BAR_dom_sf"/>
</dbReference>
<dbReference type="SMART" id="SM00721">
    <property type="entry name" value="BAR"/>
    <property type="match status" value="1"/>
</dbReference>
<organism evidence="4 5">
    <name type="scientific">Eutypa lata (strain UCR-EL1)</name>
    <name type="common">Grapevine dieback disease fungus</name>
    <name type="synonym">Eutypa armeniacae</name>
    <dbReference type="NCBI Taxonomy" id="1287681"/>
    <lineage>
        <taxon>Eukaryota</taxon>
        <taxon>Fungi</taxon>
        <taxon>Dikarya</taxon>
        <taxon>Ascomycota</taxon>
        <taxon>Pezizomycotina</taxon>
        <taxon>Sordariomycetes</taxon>
        <taxon>Xylariomycetidae</taxon>
        <taxon>Xylariales</taxon>
        <taxon>Diatrypaceae</taxon>
        <taxon>Eutypa</taxon>
    </lineage>
</organism>
<dbReference type="AlphaFoldDB" id="M7TNK6"/>
<gene>
    <name evidence="4" type="ORF">UCREL1_4693</name>
</gene>
<dbReference type="eggNOG" id="KOG1118">
    <property type="taxonomic scope" value="Eukaryota"/>
</dbReference>
<dbReference type="HOGENOM" id="CLU_034817_1_0_1"/>
<proteinExistence type="predicted"/>
<feature type="region of interest" description="Disordered" evidence="2">
    <location>
        <begin position="230"/>
        <end position="450"/>
    </location>
</feature>